<keyword evidence="3" id="KW-1185">Reference proteome</keyword>
<sequence length="130" mass="14794">MKILFVSVLILSFFTSNIYAQAIQEGKITKLFVSNDLSDKPDAKRVIIRLESDISGGLCPKKVYWQMLLDNPAEQAQYDLLLASYINDKKVKIWGNKDKQCIHKGERIRNVEIVLEEQILTEPVKALSGL</sequence>
<proteinExistence type="predicted"/>
<accession>A0ABY3MXL7</accession>
<evidence type="ECO:0000256" key="1">
    <source>
        <dbReference type="SAM" id="SignalP"/>
    </source>
</evidence>
<comment type="caution">
    <text evidence="2">The sequence shown here is derived from an EMBL/GenBank/DDBJ whole genome shotgun (WGS) entry which is preliminary data.</text>
</comment>
<evidence type="ECO:0000313" key="2">
    <source>
        <dbReference type="EMBL" id="TYK65948.1"/>
    </source>
</evidence>
<organism evidence="2 3">
    <name type="scientific">Colwellia echini</name>
    <dbReference type="NCBI Taxonomy" id="1982103"/>
    <lineage>
        <taxon>Bacteria</taxon>
        <taxon>Pseudomonadati</taxon>
        <taxon>Pseudomonadota</taxon>
        <taxon>Gammaproteobacteria</taxon>
        <taxon>Alteromonadales</taxon>
        <taxon>Colwelliaceae</taxon>
        <taxon>Colwellia</taxon>
    </lineage>
</organism>
<feature type="chain" id="PRO_5047468721" description="DUF4431 domain-containing protein" evidence="1">
    <location>
        <begin position="21"/>
        <end position="130"/>
    </location>
</feature>
<gene>
    <name evidence="2" type="ORF">CWS31_008350</name>
</gene>
<dbReference type="EMBL" id="PJAI02000007">
    <property type="protein sequence ID" value="TYK65948.1"/>
    <property type="molecule type" value="Genomic_DNA"/>
</dbReference>
<keyword evidence="1" id="KW-0732">Signal</keyword>
<evidence type="ECO:0000313" key="3">
    <source>
        <dbReference type="Proteomes" id="UP000815846"/>
    </source>
</evidence>
<dbReference type="Proteomes" id="UP000815846">
    <property type="component" value="Unassembled WGS sequence"/>
</dbReference>
<feature type="signal peptide" evidence="1">
    <location>
        <begin position="1"/>
        <end position="20"/>
    </location>
</feature>
<evidence type="ECO:0008006" key="4">
    <source>
        <dbReference type="Google" id="ProtNLM"/>
    </source>
</evidence>
<dbReference type="RefSeq" id="WP_101342907.1">
    <property type="nucleotide sequence ID" value="NZ_PJAI02000007.1"/>
</dbReference>
<reference evidence="2 3" key="1">
    <citation type="submission" date="2019-08" db="EMBL/GenBank/DDBJ databases">
        <title>Microbe sample from Colwellia echini.</title>
        <authorList>
            <person name="Christiansen L."/>
            <person name="Pathiraja D."/>
            <person name="Schultz-Johansen M."/>
            <person name="Choi I.-G."/>
            <person name="Stougaard P."/>
        </authorList>
    </citation>
    <scope>NUCLEOTIDE SEQUENCE [LARGE SCALE GENOMIC DNA]</scope>
    <source>
        <strain evidence="2 3">A3</strain>
    </source>
</reference>
<name>A0ABY3MXL7_9GAMM</name>
<protein>
    <recommendedName>
        <fullName evidence="4">DUF4431 domain-containing protein</fullName>
    </recommendedName>
</protein>